<keyword evidence="7" id="KW-1185">Reference proteome</keyword>
<comment type="caution">
    <text evidence="6">The sequence shown here is derived from an EMBL/GenBank/DDBJ whole genome shotgun (WGS) entry which is preliminary data.</text>
</comment>
<dbReference type="InterPro" id="IPR056798">
    <property type="entry name" value="ADH_Fe_C"/>
</dbReference>
<dbReference type="InterPro" id="IPR001670">
    <property type="entry name" value="ADH_Fe/GldA"/>
</dbReference>
<evidence type="ECO:0000313" key="6">
    <source>
        <dbReference type="EMBL" id="GAA5162266.1"/>
    </source>
</evidence>
<evidence type="ECO:0000259" key="4">
    <source>
        <dbReference type="Pfam" id="PF00465"/>
    </source>
</evidence>
<dbReference type="InterPro" id="IPR018211">
    <property type="entry name" value="ADH_Fe_CS"/>
</dbReference>
<dbReference type="CDD" id="cd08192">
    <property type="entry name" value="MAR-like"/>
    <property type="match status" value="1"/>
</dbReference>
<evidence type="ECO:0000259" key="5">
    <source>
        <dbReference type="Pfam" id="PF25137"/>
    </source>
</evidence>
<evidence type="ECO:0000256" key="1">
    <source>
        <dbReference type="ARBA" id="ARBA00007358"/>
    </source>
</evidence>
<dbReference type="PANTHER" id="PTHR11496">
    <property type="entry name" value="ALCOHOL DEHYDROGENASE"/>
    <property type="match status" value="1"/>
</dbReference>
<dbReference type="Gene3D" id="3.40.50.1970">
    <property type="match status" value="1"/>
</dbReference>
<dbReference type="Pfam" id="PF00465">
    <property type="entry name" value="Fe-ADH"/>
    <property type="match status" value="1"/>
</dbReference>
<evidence type="ECO:0000313" key="7">
    <source>
        <dbReference type="Proteomes" id="UP001428817"/>
    </source>
</evidence>
<dbReference type="InterPro" id="IPR039697">
    <property type="entry name" value="Alcohol_dehydrogenase_Fe"/>
</dbReference>
<evidence type="ECO:0000256" key="2">
    <source>
        <dbReference type="ARBA" id="ARBA00023002"/>
    </source>
</evidence>
<gene>
    <name evidence="6" type="ORF">GCM10023321_47620</name>
</gene>
<protein>
    <submittedName>
        <fullName evidence="6">Iron-containing alcohol dehydrogenase</fullName>
    </submittedName>
</protein>
<feature type="domain" description="Alcohol dehydrogenase iron-type/glycerol dehydrogenase GldA" evidence="4">
    <location>
        <begin position="14"/>
        <end position="189"/>
    </location>
</feature>
<dbReference type="Proteomes" id="UP001428817">
    <property type="component" value="Unassembled WGS sequence"/>
</dbReference>
<reference evidence="7" key="1">
    <citation type="journal article" date="2019" name="Int. J. Syst. Evol. Microbiol.">
        <title>The Global Catalogue of Microorganisms (GCM) 10K type strain sequencing project: providing services to taxonomists for standard genome sequencing and annotation.</title>
        <authorList>
            <consortium name="The Broad Institute Genomics Platform"/>
            <consortium name="The Broad Institute Genome Sequencing Center for Infectious Disease"/>
            <person name="Wu L."/>
            <person name="Ma J."/>
        </authorList>
    </citation>
    <scope>NUCLEOTIDE SEQUENCE [LARGE SCALE GENOMIC DNA]</scope>
    <source>
        <strain evidence="7">JCM 18303</strain>
    </source>
</reference>
<feature type="domain" description="Fe-containing alcohol dehydrogenase-like C-terminal" evidence="5">
    <location>
        <begin position="201"/>
        <end position="395"/>
    </location>
</feature>
<proteinExistence type="inferred from homology"/>
<keyword evidence="2" id="KW-0560">Oxidoreductase</keyword>
<evidence type="ECO:0000256" key="3">
    <source>
        <dbReference type="ARBA" id="ARBA00023027"/>
    </source>
</evidence>
<dbReference type="EMBL" id="BAABJP010000026">
    <property type="protein sequence ID" value="GAA5162266.1"/>
    <property type="molecule type" value="Genomic_DNA"/>
</dbReference>
<organism evidence="6 7">
    <name type="scientific">Pseudonocardia eucalypti</name>
    <dbReference type="NCBI Taxonomy" id="648755"/>
    <lineage>
        <taxon>Bacteria</taxon>
        <taxon>Bacillati</taxon>
        <taxon>Actinomycetota</taxon>
        <taxon>Actinomycetes</taxon>
        <taxon>Pseudonocardiales</taxon>
        <taxon>Pseudonocardiaceae</taxon>
        <taxon>Pseudonocardia</taxon>
    </lineage>
</organism>
<comment type="similarity">
    <text evidence="1">Belongs to the iron-containing alcohol dehydrogenase family.</text>
</comment>
<dbReference type="PROSITE" id="PS00060">
    <property type="entry name" value="ADH_IRON_2"/>
    <property type="match status" value="1"/>
</dbReference>
<dbReference type="Pfam" id="PF25137">
    <property type="entry name" value="ADH_Fe_C"/>
    <property type="match status" value="1"/>
</dbReference>
<dbReference type="Gene3D" id="1.20.1090.10">
    <property type="entry name" value="Dehydroquinate synthase-like - alpha domain"/>
    <property type="match status" value="1"/>
</dbReference>
<sequence>MSPRSFLVPPVDTVTYGPGAFDEVSNRIAQIGGVRVMVILSGSLAGGPVEKALHERLGSRVVGVYSRTRQHVPRSSVLEAARIARDNRADCVMSVGGGTPIDCAKAVALALSAEIRQPEDFERHRVRFTYPSTYEVPSIDGDVVPHVAVPTTLSGGEHTGLCGVTNDATRSKDAYTSSKLQPRAVVLDPWVTAGTPGWLWAASGMRAVDHAVEGILSARHMPMTDALGSGALRLLTENLPGSTADPHDQHARTQCLLGTWLSIFGLTNVGVGLSHGIGHQLAAEFDMIHGVTSAIMLPLVMEFTKVQTLPRLRVVAEAMGVDTRELTDSAAADAAISAVRDLVALLGVPNRISAAGGTRDELPKIADHVMGDAAVAACPRRVTRDDVLELLHAAW</sequence>
<name>A0ABP9QI10_9PSEU</name>
<accession>A0ABP9QI10</accession>
<keyword evidence="3" id="KW-0520">NAD</keyword>
<dbReference type="RefSeq" id="WP_185065931.1">
    <property type="nucleotide sequence ID" value="NZ_BAABJP010000026.1"/>
</dbReference>
<dbReference type="PANTHER" id="PTHR11496:SF102">
    <property type="entry name" value="ALCOHOL DEHYDROGENASE 4"/>
    <property type="match status" value="1"/>
</dbReference>
<dbReference type="SUPFAM" id="SSF56796">
    <property type="entry name" value="Dehydroquinate synthase-like"/>
    <property type="match status" value="1"/>
</dbReference>